<dbReference type="InterPro" id="IPR036457">
    <property type="entry name" value="PPM-type-like_dom_sf"/>
</dbReference>
<dbReference type="SMART" id="SM00332">
    <property type="entry name" value="PP2Cc"/>
    <property type="match status" value="1"/>
</dbReference>
<dbReference type="SMART" id="SM00331">
    <property type="entry name" value="PP2C_SIG"/>
    <property type="match status" value="1"/>
</dbReference>
<evidence type="ECO:0000259" key="1">
    <source>
        <dbReference type="PROSITE" id="PS51746"/>
    </source>
</evidence>
<accession>A0ABU5DL30</accession>
<comment type="caution">
    <text evidence="2">The sequence shown here is derived from an EMBL/GenBank/DDBJ whole genome shotgun (WGS) entry which is preliminary data.</text>
</comment>
<dbReference type="EMBL" id="JAXCLA010000005">
    <property type="protein sequence ID" value="MDY0745979.1"/>
    <property type="molecule type" value="Genomic_DNA"/>
</dbReference>
<keyword evidence="3" id="KW-1185">Reference proteome</keyword>
<proteinExistence type="predicted"/>
<dbReference type="RefSeq" id="WP_320423882.1">
    <property type="nucleotide sequence ID" value="NZ_JAXCLA010000005.1"/>
</dbReference>
<organism evidence="2 3">
    <name type="scientific">Roseateles agri</name>
    <dbReference type="NCBI Taxonomy" id="3098619"/>
    <lineage>
        <taxon>Bacteria</taxon>
        <taxon>Pseudomonadati</taxon>
        <taxon>Pseudomonadota</taxon>
        <taxon>Betaproteobacteria</taxon>
        <taxon>Burkholderiales</taxon>
        <taxon>Sphaerotilaceae</taxon>
        <taxon>Roseateles</taxon>
    </lineage>
</organism>
<reference evidence="2 3" key="1">
    <citation type="submission" date="2023-11" db="EMBL/GenBank/DDBJ databases">
        <title>Paucibacter sp. nov., isolated from fresh soil in Korea.</title>
        <authorList>
            <person name="Le N.T.T."/>
        </authorList>
    </citation>
    <scope>NUCLEOTIDE SEQUENCE [LARGE SCALE GENOMIC DNA]</scope>
    <source>
        <strain evidence="2 3">R3-3</strain>
    </source>
</reference>
<dbReference type="SUPFAM" id="SSF81606">
    <property type="entry name" value="PP2C-like"/>
    <property type="match status" value="1"/>
</dbReference>
<sequence>MSSETLGTEVAPALPALELAILSRQGGRNYNEDACGHWNSDTHLCCVVADGAGGHGGGDIASKLAVRHIIEQFAAAPLSQPEEVTDLLLDTNATVIRHRADGEAQAHMHTTVVSLFIDMNRGLALWGHAGDSRLYVFRDGQMLAHTRDHSVVQSLVEAGVLRPEEMRTHPRRSELLSALGSAPEDLHVTAASRPWHIHDGDVFLLCTDGLWEYVDEVEMSASLNRAADPRAWLAVLEELVLKHAREQAKHTHDNFSAITVWCGRGH</sequence>
<dbReference type="Gene3D" id="3.60.40.10">
    <property type="entry name" value="PPM-type phosphatase domain"/>
    <property type="match status" value="1"/>
</dbReference>
<gene>
    <name evidence="2" type="ORF">SNE35_15770</name>
</gene>
<dbReference type="InterPro" id="IPR001932">
    <property type="entry name" value="PPM-type_phosphatase-like_dom"/>
</dbReference>
<evidence type="ECO:0000313" key="2">
    <source>
        <dbReference type="EMBL" id="MDY0745979.1"/>
    </source>
</evidence>
<evidence type="ECO:0000313" key="3">
    <source>
        <dbReference type="Proteomes" id="UP001285263"/>
    </source>
</evidence>
<dbReference type="Pfam" id="PF13672">
    <property type="entry name" value="PP2C_2"/>
    <property type="match status" value="1"/>
</dbReference>
<feature type="domain" description="PPM-type phosphatase" evidence="1">
    <location>
        <begin position="18"/>
        <end position="262"/>
    </location>
</feature>
<dbReference type="CDD" id="cd00143">
    <property type="entry name" value="PP2Cc"/>
    <property type="match status" value="1"/>
</dbReference>
<name>A0ABU5DL30_9BURK</name>
<dbReference type="PROSITE" id="PS51746">
    <property type="entry name" value="PPM_2"/>
    <property type="match status" value="1"/>
</dbReference>
<dbReference type="Proteomes" id="UP001285263">
    <property type="component" value="Unassembled WGS sequence"/>
</dbReference>
<protein>
    <submittedName>
        <fullName evidence="2">Protein phosphatase 2C domain-containing protein</fullName>
    </submittedName>
</protein>